<dbReference type="RefSeq" id="WP_239879234.1">
    <property type="nucleotide sequence ID" value="NZ_JAJAXM010000026.1"/>
</dbReference>
<comment type="caution">
    <text evidence="5">The sequence shown here is derived from an EMBL/GenBank/DDBJ whole genome shotgun (WGS) entry which is preliminary data.</text>
</comment>
<evidence type="ECO:0000313" key="5">
    <source>
        <dbReference type="EMBL" id="MCG9026763.1"/>
    </source>
</evidence>
<proteinExistence type="predicted"/>
<evidence type="ECO:0000256" key="2">
    <source>
        <dbReference type="SAM" id="MobiDB-lite"/>
    </source>
</evidence>
<dbReference type="Pfam" id="PF01551">
    <property type="entry name" value="Peptidase_M23"/>
    <property type="match status" value="1"/>
</dbReference>
<feature type="chain" id="PRO_5044889263" evidence="3">
    <location>
        <begin position="19"/>
        <end position="433"/>
    </location>
</feature>
<dbReference type="Gene3D" id="6.10.250.3150">
    <property type="match status" value="1"/>
</dbReference>
<dbReference type="InterPro" id="IPR050570">
    <property type="entry name" value="Cell_wall_metabolism_enzyme"/>
</dbReference>
<sequence length="433" mass="48141">MKHLASLLLLTPVAVALAAPEAPLSTAPVQQDLKEIRQQINTLKKDLRTKESDRAEASDALRASAAAVAEASRLLQELEQQQGQTQQALRQLQQEILKVTQQVNKNRQRVSRILKAQYVNRHSADPLALFLQQDNPNRFARDLSYYGYLARAQQQEFDQLHERLTELDALSSRLESEQTKLARLEEERQKRKASLVNQQQSHATLVARLSKEIDSQQTRIANLQEDEKRLTQLIARIQRQIAERRREEARKRAEARKQAQIAARREAERRAAEARKAGKPVPKAEPVKEAPVVDDVADDSAAGRAFGSLRGRMKLPASGTISGQFGARRSEGTSWRGVFIKAPEGQPVRAVADGRVVYADTLRGFGNMLIIDHGGGYMTIYGNGNQLAKSVGATVRAGDVVASTGNSGNMEDSGIYFELRHLGQPLNPSKWAR</sequence>
<evidence type="ECO:0000256" key="3">
    <source>
        <dbReference type="SAM" id="SignalP"/>
    </source>
</evidence>
<dbReference type="CDD" id="cd12797">
    <property type="entry name" value="M23_peptidase"/>
    <property type="match status" value="1"/>
</dbReference>
<dbReference type="EMBL" id="JAJAXM010000026">
    <property type="protein sequence ID" value="MCG9026763.1"/>
    <property type="molecule type" value="Genomic_DNA"/>
</dbReference>
<gene>
    <name evidence="5" type="ORF">LH440_12790</name>
</gene>
<dbReference type="PANTHER" id="PTHR21666">
    <property type="entry name" value="PEPTIDASE-RELATED"/>
    <property type="match status" value="1"/>
</dbReference>
<organism evidence="5 6">
    <name type="scientific">Laribacter hongkongensis</name>
    <dbReference type="NCBI Taxonomy" id="168471"/>
    <lineage>
        <taxon>Bacteria</taxon>
        <taxon>Pseudomonadati</taxon>
        <taxon>Pseudomonadota</taxon>
        <taxon>Betaproteobacteria</taxon>
        <taxon>Neisseriales</taxon>
        <taxon>Aquaspirillaceae</taxon>
        <taxon>Laribacter</taxon>
    </lineage>
</organism>
<dbReference type="Proteomes" id="UP001200247">
    <property type="component" value="Unassembled WGS sequence"/>
</dbReference>
<evidence type="ECO:0000259" key="4">
    <source>
        <dbReference type="Pfam" id="PF01551"/>
    </source>
</evidence>
<dbReference type="FunFam" id="2.70.70.10:FF:000003">
    <property type="entry name" value="Murein hydrolase activator EnvC"/>
    <property type="match status" value="1"/>
</dbReference>
<dbReference type="InterPro" id="IPR016047">
    <property type="entry name" value="M23ase_b-sheet_dom"/>
</dbReference>
<dbReference type="InterPro" id="IPR011055">
    <property type="entry name" value="Dup_hybrid_motif"/>
</dbReference>
<keyword evidence="3" id="KW-0732">Signal</keyword>
<feature type="compositionally biased region" description="Basic and acidic residues" evidence="2">
    <location>
        <begin position="248"/>
        <end position="276"/>
    </location>
</feature>
<feature type="region of interest" description="Disordered" evidence="2">
    <location>
        <begin position="248"/>
        <end position="290"/>
    </location>
</feature>
<dbReference type="Gene3D" id="2.70.70.10">
    <property type="entry name" value="Glucose Permease (Domain IIA)"/>
    <property type="match status" value="1"/>
</dbReference>
<accession>A0ABD4SUI2</accession>
<dbReference type="SUPFAM" id="SSF51261">
    <property type="entry name" value="Duplicated hybrid motif"/>
    <property type="match status" value="1"/>
</dbReference>
<evidence type="ECO:0000256" key="1">
    <source>
        <dbReference type="SAM" id="Coils"/>
    </source>
</evidence>
<evidence type="ECO:0000313" key="6">
    <source>
        <dbReference type="Proteomes" id="UP001200247"/>
    </source>
</evidence>
<feature type="domain" description="M23ase beta-sheet core" evidence="4">
    <location>
        <begin position="334"/>
        <end position="428"/>
    </location>
</feature>
<protein>
    <submittedName>
        <fullName evidence="5">Peptidoglycan DD-metalloendopeptidase family protein</fullName>
    </submittedName>
</protein>
<dbReference type="AlphaFoldDB" id="A0ABD4SUI2"/>
<feature type="coiled-coil region" evidence="1">
    <location>
        <begin position="33"/>
        <end position="109"/>
    </location>
</feature>
<keyword evidence="1" id="KW-0175">Coiled coil</keyword>
<dbReference type="PANTHER" id="PTHR21666:SF270">
    <property type="entry name" value="MUREIN HYDROLASE ACTIVATOR ENVC"/>
    <property type="match status" value="1"/>
</dbReference>
<reference evidence="5 6" key="1">
    <citation type="submission" date="2021-10" db="EMBL/GenBank/DDBJ databases">
        <title>Whole-genome sequencing analysis of Laribacter hongkongensis: virulence gene profiles, carbohydrate-active enzyme prediction, and antimicrobial resistance characterization.</title>
        <authorList>
            <person name="Yuan P."/>
            <person name="Zhan Y."/>
            <person name="Chen D."/>
        </authorList>
    </citation>
    <scope>NUCLEOTIDE SEQUENCE [LARGE SCALE GENOMIC DNA]</scope>
    <source>
        <strain evidence="5 6">W67</strain>
    </source>
</reference>
<feature type="signal peptide" evidence="3">
    <location>
        <begin position="1"/>
        <end position="18"/>
    </location>
</feature>
<name>A0ABD4SUI2_9NEIS</name>